<dbReference type="InterPro" id="IPR025509">
    <property type="entry name" value="DUF4396"/>
</dbReference>
<dbReference type="STRING" id="1391915.U7PKF1"/>
<keyword evidence="1" id="KW-0472">Membrane</keyword>
<dbReference type="EMBL" id="KI440855">
    <property type="protein sequence ID" value="ERS95219.1"/>
    <property type="molecule type" value="Genomic_DNA"/>
</dbReference>
<name>U7PKF1_SPOS1</name>
<keyword evidence="1" id="KW-1133">Transmembrane helix</keyword>
<feature type="transmembrane region" description="Helical" evidence="1">
    <location>
        <begin position="85"/>
        <end position="103"/>
    </location>
</feature>
<feature type="transmembrane region" description="Helical" evidence="1">
    <location>
        <begin position="142"/>
        <end position="162"/>
    </location>
</feature>
<gene>
    <name evidence="3" type="ORF">HMPREF1624_08430</name>
</gene>
<dbReference type="Proteomes" id="UP000018087">
    <property type="component" value="Unassembled WGS sequence"/>
</dbReference>
<evidence type="ECO:0000313" key="3">
    <source>
        <dbReference type="EMBL" id="ERS95219.1"/>
    </source>
</evidence>
<feature type="transmembrane region" description="Helical" evidence="1">
    <location>
        <begin position="188"/>
        <end position="207"/>
    </location>
</feature>
<feature type="transmembrane region" description="Helical" evidence="1">
    <location>
        <begin position="109"/>
        <end position="130"/>
    </location>
</feature>
<dbReference type="OrthoDB" id="2128064at2759"/>
<evidence type="ECO:0000313" key="4">
    <source>
        <dbReference type="Proteomes" id="UP000018087"/>
    </source>
</evidence>
<feature type="domain" description="DUF4396" evidence="2">
    <location>
        <begin position="76"/>
        <end position="217"/>
    </location>
</feature>
<sequence>MASRILSRARPLALAQTCFRLVQTRQRRPLSLSLVCRSSAKHTFPASSTVSSCCHKTTPPPTPSLTSLAFWKSPPTWRRAGVNTLRCLVGCSVGDFAVLWYLQTHHADWGMWPTIMGLAMASGLTTSVLLETVLLRVGRDGLSWGLAARTAVGMSFISMLTMELAENAVDYWLTSGGQAAGYTFGEPLFWAAAGVSMVAGFLAPLPYNYMRLRRYGKACH</sequence>
<organism evidence="3 4">
    <name type="scientific">Sporothrix schenckii (strain ATCC 58251 / de Perez 2211183)</name>
    <name type="common">Rose-picker's disease fungus</name>
    <dbReference type="NCBI Taxonomy" id="1391915"/>
    <lineage>
        <taxon>Eukaryota</taxon>
        <taxon>Fungi</taxon>
        <taxon>Dikarya</taxon>
        <taxon>Ascomycota</taxon>
        <taxon>Pezizomycotina</taxon>
        <taxon>Sordariomycetes</taxon>
        <taxon>Sordariomycetidae</taxon>
        <taxon>Ophiostomatales</taxon>
        <taxon>Ophiostomataceae</taxon>
        <taxon>Sporothrix</taxon>
    </lineage>
</organism>
<keyword evidence="4" id="KW-1185">Reference proteome</keyword>
<protein>
    <recommendedName>
        <fullName evidence="2">DUF4396 domain-containing protein</fullName>
    </recommendedName>
</protein>
<reference evidence="4" key="1">
    <citation type="journal article" date="2014" name="Genome Announc.">
        <title>Genome sequence of the pathogenic fungus Sporothrix schenckii (ATCC 58251).</title>
        <authorList>
            <person name="Cuomo C.A."/>
            <person name="Rodriguez-Del Valle N."/>
            <person name="Perez-Sanchez L."/>
            <person name="Abouelleil A."/>
            <person name="Goldberg J."/>
            <person name="Young S."/>
            <person name="Zeng Q."/>
            <person name="Birren B.W."/>
        </authorList>
    </citation>
    <scope>NUCLEOTIDE SEQUENCE [LARGE SCALE GENOMIC DNA]</scope>
    <source>
        <strain evidence="4">ATCC 58251 / de Perez 2211183</strain>
    </source>
</reference>
<proteinExistence type="predicted"/>
<accession>U7PKF1</accession>
<dbReference type="Pfam" id="PF14342">
    <property type="entry name" value="DUF4396"/>
    <property type="match status" value="1"/>
</dbReference>
<dbReference type="HOGENOM" id="CLU_080767_0_0_1"/>
<dbReference type="AlphaFoldDB" id="U7PKF1"/>
<evidence type="ECO:0000259" key="2">
    <source>
        <dbReference type="Pfam" id="PF14342"/>
    </source>
</evidence>
<dbReference type="eggNOG" id="ENOG502S2G1">
    <property type="taxonomic scope" value="Eukaryota"/>
</dbReference>
<evidence type="ECO:0000256" key="1">
    <source>
        <dbReference type="SAM" id="Phobius"/>
    </source>
</evidence>
<keyword evidence="1" id="KW-0812">Transmembrane</keyword>